<dbReference type="PANTHER" id="PTHR22947:SF3">
    <property type="entry name" value="MSP DOMAIN-CONTAINING PROTEIN-RELATED"/>
    <property type="match status" value="1"/>
</dbReference>
<evidence type="ECO:0000313" key="5">
    <source>
        <dbReference type="Proteomes" id="UP000218231"/>
    </source>
</evidence>
<proteinExistence type="predicted"/>
<evidence type="ECO:0000313" key="4">
    <source>
        <dbReference type="EMBL" id="PAV86697.1"/>
    </source>
</evidence>
<dbReference type="SUPFAM" id="SSF49354">
    <property type="entry name" value="PapD-like"/>
    <property type="match status" value="1"/>
</dbReference>
<gene>
    <name evidence="4" type="ORF">WR25_21886</name>
</gene>
<dbReference type="EMBL" id="LIAE01006643">
    <property type="protein sequence ID" value="PAV86697.1"/>
    <property type="molecule type" value="Genomic_DNA"/>
</dbReference>
<dbReference type="OrthoDB" id="264603at2759"/>
<dbReference type="Gene3D" id="2.60.40.10">
    <property type="entry name" value="Immunoglobulins"/>
    <property type="match status" value="1"/>
</dbReference>
<dbReference type="Proteomes" id="UP000218231">
    <property type="component" value="Unassembled WGS sequence"/>
</dbReference>
<sequence>MEPTACVYNDNVPVRRVSLAEFTGLEPQEKLDEISQPSWKCSVSPSSLLSSYSARRRSVLSTDVPDSPSKKLTPQREESIETSAAIDRITLMQERLSKLDHNDNHKGAEDKQVVHEIIERISNCLGRLTQSTNDLAGTSRKDEKAGFLITELVDTTDRLLVNLIALLSHLSVYHSELLQTELTQSSNNDHYRVRPVYGFVAAKGTHKLEVMRLAGPPNEDKLVVQWAEVPEDEADAQAPFKAGAQSGEVILPLKAT</sequence>
<reference evidence="4 5" key="1">
    <citation type="journal article" date="2017" name="Curr. Biol.">
        <title>Genome architecture and evolution of a unichromosomal asexual nematode.</title>
        <authorList>
            <person name="Fradin H."/>
            <person name="Zegar C."/>
            <person name="Gutwein M."/>
            <person name="Lucas J."/>
            <person name="Kovtun M."/>
            <person name="Corcoran D."/>
            <person name="Baugh L.R."/>
            <person name="Kiontke K."/>
            <person name="Gunsalus K."/>
            <person name="Fitch D.H."/>
            <person name="Piano F."/>
        </authorList>
    </citation>
    <scope>NUCLEOTIDE SEQUENCE [LARGE SCALE GENOMIC DNA]</scope>
    <source>
        <strain evidence="4">PF1309</strain>
    </source>
</reference>
<feature type="domain" description="MSP" evidence="3">
    <location>
        <begin position="134"/>
        <end position="256"/>
    </location>
</feature>
<protein>
    <recommendedName>
        <fullName evidence="1">Major sperm protein</fullName>
    </recommendedName>
</protein>
<dbReference type="InterPro" id="IPR008962">
    <property type="entry name" value="PapD-like_sf"/>
</dbReference>
<dbReference type="PROSITE" id="PS50202">
    <property type="entry name" value="MSP"/>
    <property type="match status" value="1"/>
</dbReference>
<dbReference type="InterPro" id="IPR000535">
    <property type="entry name" value="MSP_dom"/>
</dbReference>
<evidence type="ECO:0000256" key="1">
    <source>
        <dbReference type="RuleBase" id="RU003425"/>
    </source>
</evidence>
<dbReference type="AlphaFoldDB" id="A0A2A2LKY7"/>
<keyword evidence="5" id="KW-1185">Reference proteome</keyword>
<dbReference type="Pfam" id="PF00635">
    <property type="entry name" value="Motile_Sperm"/>
    <property type="match status" value="1"/>
</dbReference>
<keyword evidence="1" id="KW-0206">Cytoskeleton</keyword>
<comment type="caution">
    <text evidence="4">The sequence shown here is derived from an EMBL/GenBank/DDBJ whole genome shotgun (WGS) entry which is preliminary data.</text>
</comment>
<comment type="function">
    <text evidence="1">Central component in molecular interactions underlying sperm crawling. Forms an extensive filament system that extends from sperm villipoda, along the leading edge of the pseudopod.</text>
</comment>
<dbReference type="PANTHER" id="PTHR22947">
    <property type="entry name" value="MAJOR SPERM PROTEIN"/>
    <property type="match status" value="1"/>
</dbReference>
<dbReference type="InterPro" id="IPR013783">
    <property type="entry name" value="Ig-like_fold"/>
</dbReference>
<feature type="region of interest" description="Disordered" evidence="2">
    <location>
        <begin position="59"/>
        <end position="79"/>
    </location>
</feature>
<evidence type="ECO:0000256" key="2">
    <source>
        <dbReference type="SAM" id="MobiDB-lite"/>
    </source>
</evidence>
<dbReference type="InterPro" id="IPR051774">
    <property type="entry name" value="Sperm-specific_class_P"/>
</dbReference>
<organism evidence="4 5">
    <name type="scientific">Diploscapter pachys</name>
    <dbReference type="NCBI Taxonomy" id="2018661"/>
    <lineage>
        <taxon>Eukaryota</taxon>
        <taxon>Metazoa</taxon>
        <taxon>Ecdysozoa</taxon>
        <taxon>Nematoda</taxon>
        <taxon>Chromadorea</taxon>
        <taxon>Rhabditida</taxon>
        <taxon>Rhabditina</taxon>
        <taxon>Rhabditomorpha</taxon>
        <taxon>Rhabditoidea</taxon>
        <taxon>Rhabditidae</taxon>
        <taxon>Diploscapter</taxon>
    </lineage>
</organism>
<evidence type="ECO:0000259" key="3">
    <source>
        <dbReference type="PROSITE" id="PS50202"/>
    </source>
</evidence>
<name>A0A2A2LKY7_9BILA</name>
<keyword evidence="1" id="KW-0963">Cytoplasm</keyword>
<accession>A0A2A2LKY7</accession>